<reference evidence="2 3" key="1">
    <citation type="submission" date="2009-11" db="EMBL/GenBank/DDBJ databases">
        <title>Annotation of Allomyces macrogynus ATCC 38327.</title>
        <authorList>
            <consortium name="The Broad Institute Genome Sequencing Platform"/>
            <person name="Russ C."/>
            <person name="Cuomo C."/>
            <person name="Burger G."/>
            <person name="Gray M.W."/>
            <person name="Holland P.W.H."/>
            <person name="King N."/>
            <person name="Lang F.B.F."/>
            <person name="Roger A.J."/>
            <person name="Ruiz-Trillo I."/>
            <person name="Young S.K."/>
            <person name="Zeng Q."/>
            <person name="Gargeya S."/>
            <person name="Fitzgerald M."/>
            <person name="Haas B."/>
            <person name="Abouelleil A."/>
            <person name="Alvarado L."/>
            <person name="Arachchi H.M."/>
            <person name="Berlin A."/>
            <person name="Chapman S.B."/>
            <person name="Gearin G."/>
            <person name="Goldberg J."/>
            <person name="Griggs A."/>
            <person name="Gujja S."/>
            <person name="Hansen M."/>
            <person name="Heiman D."/>
            <person name="Howarth C."/>
            <person name="Larimer J."/>
            <person name="Lui A."/>
            <person name="MacDonald P.J.P."/>
            <person name="McCowen C."/>
            <person name="Montmayeur A."/>
            <person name="Murphy C."/>
            <person name="Neiman D."/>
            <person name="Pearson M."/>
            <person name="Priest M."/>
            <person name="Roberts A."/>
            <person name="Saif S."/>
            <person name="Shea T."/>
            <person name="Sisk P."/>
            <person name="Stolte C."/>
            <person name="Sykes S."/>
            <person name="Wortman J."/>
            <person name="Nusbaum C."/>
            <person name="Birren B."/>
        </authorList>
    </citation>
    <scope>NUCLEOTIDE SEQUENCE [LARGE SCALE GENOMIC DNA]</scope>
    <source>
        <strain evidence="2 3">ATCC 38327</strain>
    </source>
</reference>
<feature type="region of interest" description="Disordered" evidence="1">
    <location>
        <begin position="127"/>
        <end position="166"/>
    </location>
</feature>
<evidence type="ECO:0000313" key="2">
    <source>
        <dbReference type="EMBL" id="KNE72041.1"/>
    </source>
</evidence>
<evidence type="ECO:0000313" key="3">
    <source>
        <dbReference type="Proteomes" id="UP000054350"/>
    </source>
</evidence>
<feature type="compositionally biased region" description="Low complexity" evidence="1">
    <location>
        <begin position="150"/>
        <end position="166"/>
    </location>
</feature>
<reference evidence="3" key="2">
    <citation type="submission" date="2009-11" db="EMBL/GenBank/DDBJ databases">
        <title>The Genome Sequence of Allomyces macrogynus strain ATCC 38327.</title>
        <authorList>
            <consortium name="The Broad Institute Genome Sequencing Platform"/>
            <person name="Russ C."/>
            <person name="Cuomo C."/>
            <person name="Shea T."/>
            <person name="Young S.K."/>
            <person name="Zeng Q."/>
            <person name="Koehrsen M."/>
            <person name="Haas B."/>
            <person name="Borodovsky M."/>
            <person name="Guigo R."/>
            <person name="Alvarado L."/>
            <person name="Berlin A."/>
            <person name="Borenstein D."/>
            <person name="Chen Z."/>
            <person name="Engels R."/>
            <person name="Freedman E."/>
            <person name="Gellesch M."/>
            <person name="Goldberg J."/>
            <person name="Griggs A."/>
            <person name="Gujja S."/>
            <person name="Heiman D."/>
            <person name="Hepburn T."/>
            <person name="Howarth C."/>
            <person name="Jen D."/>
            <person name="Larson L."/>
            <person name="Lewis B."/>
            <person name="Mehta T."/>
            <person name="Park D."/>
            <person name="Pearson M."/>
            <person name="Roberts A."/>
            <person name="Saif S."/>
            <person name="Shenoy N."/>
            <person name="Sisk P."/>
            <person name="Stolte C."/>
            <person name="Sykes S."/>
            <person name="Walk T."/>
            <person name="White J."/>
            <person name="Yandava C."/>
            <person name="Burger G."/>
            <person name="Gray M.W."/>
            <person name="Holland P.W.H."/>
            <person name="King N."/>
            <person name="Lang F.B.F."/>
            <person name="Roger A.J."/>
            <person name="Ruiz-Trillo I."/>
            <person name="Lander E."/>
            <person name="Nusbaum C."/>
        </authorList>
    </citation>
    <scope>NUCLEOTIDE SEQUENCE [LARGE SCALE GENOMIC DNA]</scope>
    <source>
        <strain evidence="3">ATCC 38327</strain>
    </source>
</reference>
<feature type="region of interest" description="Disordered" evidence="1">
    <location>
        <begin position="1"/>
        <end position="40"/>
    </location>
</feature>
<name>A0A0L0TBF1_ALLM3</name>
<dbReference type="AlphaFoldDB" id="A0A0L0TBF1"/>
<proteinExistence type="predicted"/>
<evidence type="ECO:0000256" key="1">
    <source>
        <dbReference type="SAM" id="MobiDB-lite"/>
    </source>
</evidence>
<gene>
    <name evidence="2" type="ORF">AMAG_20430</name>
</gene>
<organism evidence="2 3">
    <name type="scientific">Allomyces macrogynus (strain ATCC 38327)</name>
    <name type="common">Allomyces javanicus var. macrogynus</name>
    <dbReference type="NCBI Taxonomy" id="578462"/>
    <lineage>
        <taxon>Eukaryota</taxon>
        <taxon>Fungi</taxon>
        <taxon>Fungi incertae sedis</taxon>
        <taxon>Blastocladiomycota</taxon>
        <taxon>Blastocladiomycetes</taxon>
        <taxon>Blastocladiales</taxon>
        <taxon>Blastocladiaceae</taxon>
        <taxon>Allomyces</taxon>
    </lineage>
</organism>
<feature type="compositionally biased region" description="Basic and acidic residues" evidence="1">
    <location>
        <begin position="131"/>
        <end position="149"/>
    </location>
</feature>
<dbReference type="Proteomes" id="UP000054350">
    <property type="component" value="Unassembled WGS sequence"/>
</dbReference>
<sequence length="166" mass="17493">MFPVAATPSPTTVTFPTLTPTTAASLPRPPATPTSTTVPPPPPVVVTRHESAHQTCFTLWSPPARGDVVKAAARRGKVHVVQCRQKWERDQLVVAIEAVIARKVVEAVGEEQLRAIVAGATAGVRGTGVMGHEREERDEGEHGQEHHGATESAAAMATAAAMGDEQ</sequence>
<feature type="compositionally biased region" description="Pro residues" evidence="1">
    <location>
        <begin position="27"/>
        <end position="40"/>
    </location>
</feature>
<dbReference type="EMBL" id="GG745376">
    <property type="protein sequence ID" value="KNE72041.1"/>
    <property type="molecule type" value="Genomic_DNA"/>
</dbReference>
<feature type="compositionally biased region" description="Low complexity" evidence="1">
    <location>
        <begin position="1"/>
        <end position="26"/>
    </location>
</feature>
<protein>
    <submittedName>
        <fullName evidence="2">Uncharacterized protein</fullName>
    </submittedName>
</protein>
<keyword evidence="3" id="KW-1185">Reference proteome</keyword>
<dbReference type="VEuPathDB" id="FungiDB:AMAG_20430"/>
<accession>A0A0L0TBF1</accession>